<evidence type="ECO:0000256" key="1">
    <source>
        <dbReference type="ARBA" id="ARBA00004651"/>
    </source>
</evidence>
<dbReference type="SUPFAM" id="SSF50182">
    <property type="entry name" value="Sm-like ribonucleoproteins"/>
    <property type="match status" value="1"/>
</dbReference>
<keyword evidence="13" id="KW-1185">Reference proteome</keyword>
<comment type="caution">
    <text evidence="12">The sequence shown here is derived from an EMBL/GenBank/DDBJ whole genome shotgun (WGS) entry which is preliminary data.</text>
</comment>
<evidence type="ECO:0000256" key="7">
    <source>
        <dbReference type="SAM" id="MobiDB-lite"/>
    </source>
</evidence>
<dbReference type="InterPro" id="IPR011014">
    <property type="entry name" value="MscS_channel_TM-2"/>
</dbReference>
<accession>A0ABP8X7H0</accession>
<feature type="domain" description="Mechanosensitive ion channel transmembrane helices 2/3" evidence="11">
    <location>
        <begin position="92"/>
        <end position="131"/>
    </location>
</feature>
<name>A0ABP8X7H0_9MICC</name>
<dbReference type="Pfam" id="PF00924">
    <property type="entry name" value="MS_channel_2nd"/>
    <property type="match status" value="1"/>
</dbReference>
<dbReference type="Gene3D" id="2.30.30.60">
    <property type="match status" value="1"/>
</dbReference>
<dbReference type="PANTHER" id="PTHR30460">
    <property type="entry name" value="MODERATE CONDUCTANCE MECHANOSENSITIVE CHANNEL YBIO"/>
    <property type="match status" value="1"/>
</dbReference>
<comment type="subcellular location">
    <subcellularLocation>
        <location evidence="1">Cell membrane</location>
        <topology evidence="1">Multi-pass membrane protein</topology>
    </subcellularLocation>
</comment>
<evidence type="ECO:0000313" key="13">
    <source>
        <dbReference type="Proteomes" id="UP001501446"/>
    </source>
</evidence>
<evidence type="ECO:0000313" key="12">
    <source>
        <dbReference type="EMBL" id="GAA4701083.1"/>
    </source>
</evidence>
<feature type="domain" description="Mechanosensitive ion channel MscS" evidence="9">
    <location>
        <begin position="133"/>
        <end position="196"/>
    </location>
</feature>
<feature type="compositionally biased region" description="Polar residues" evidence="7">
    <location>
        <begin position="342"/>
        <end position="359"/>
    </location>
</feature>
<proteinExistence type="inferred from homology"/>
<dbReference type="PANTHER" id="PTHR30460:SF0">
    <property type="entry name" value="MODERATE CONDUCTANCE MECHANOSENSITIVE CHANNEL YBIO"/>
    <property type="match status" value="1"/>
</dbReference>
<sequence>MLCSMEENLFDWRFWLDAPLRVLLIFLGALALTAVLRLVIRNVTRGIARGSRSRIVRKTDNGKPRWVVDAGLASDRQAQRASTVGSVLSSVATIVIWAVAILMIISELGFNIAPVLASAGIAGVALSFGAQSLVKDYLSGIFMVAEDQLGIGDSVDLGEAIGNVESVGLRVTQVRDVKGTLWHVRNGEILRVGNQSQGWARCVLDIPVPYDTNIDLLTDLIEHEAQLLRDDPDMGPNIIDDPEVWGVENITGESITVRLAVKTAPLQQWDVARVLRVRIKKMLDREGLRLPLVNQMVVRNDGAPTGSSAATDDTRTTSFPQPRVPLTGQLRTAVRLPEPAPDTSTTDGRTPSKDGTTTDSSERRGDG</sequence>
<reference evidence="13" key="1">
    <citation type="journal article" date="2019" name="Int. J. Syst. Evol. Microbiol.">
        <title>The Global Catalogue of Microorganisms (GCM) 10K type strain sequencing project: providing services to taxonomists for standard genome sequencing and annotation.</title>
        <authorList>
            <consortium name="The Broad Institute Genomics Platform"/>
            <consortium name="The Broad Institute Genome Sequencing Center for Infectious Disease"/>
            <person name="Wu L."/>
            <person name="Ma J."/>
        </authorList>
    </citation>
    <scope>NUCLEOTIDE SEQUENCE [LARGE SCALE GENOMIC DNA]</scope>
    <source>
        <strain evidence="13">JCM 18958</strain>
    </source>
</reference>
<feature type="region of interest" description="Disordered" evidence="7">
    <location>
        <begin position="299"/>
        <end position="367"/>
    </location>
</feature>
<dbReference type="InterPro" id="IPR049142">
    <property type="entry name" value="MS_channel_1st"/>
</dbReference>
<dbReference type="SUPFAM" id="SSF82689">
    <property type="entry name" value="Mechanosensitive channel protein MscS (YggB), C-terminal domain"/>
    <property type="match status" value="1"/>
</dbReference>
<protein>
    <submittedName>
        <fullName evidence="12">Mechanosensitive ion channel family protein</fullName>
    </submittedName>
</protein>
<keyword evidence="6 8" id="KW-0472">Membrane</keyword>
<evidence type="ECO:0000259" key="9">
    <source>
        <dbReference type="Pfam" id="PF00924"/>
    </source>
</evidence>
<dbReference type="SUPFAM" id="SSF82861">
    <property type="entry name" value="Mechanosensitive channel protein MscS (YggB), transmembrane region"/>
    <property type="match status" value="1"/>
</dbReference>
<evidence type="ECO:0000256" key="8">
    <source>
        <dbReference type="SAM" id="Phobius"/>
    </source>
</evidence>
<gene>
    <name evidence="12" type="ORF">GCM10025781_19260</name>
</gene>
<dbReference type="Gene3D" id="1.10.287.1260">
    <property type="match status" value="1"/>
</dbReference>
<dbReference type="InterPro" id="IPR006685">
    <property type="entry name" value="MscS_channel_2nd"/>
</dbReference>
<evidence type="ECO:0000256" key="2">
    <source>
        <dbReference type="ARBA" id="ARBA00008017"/>
    </source>
</evidence>
<evidence type="ECO:0000259" key="11">
    <source>
        <dbReference type="Pfam" id="PF21088"/>
    </source>
</evidence>
<evidence type="ECO:0000256" key="3">
    <source>
        <dbReference type="ARBA" id="ARBA00022475"/>
    </source>
</evidence>
<dbReference type="InterPro" id="IPR045276">
    <property type="entry name" value="YbiO_bact"/>
</dbReference>
<evidence type="ECO:0000256" key="6">
    <source>
        <dbReference type="ARBA" id="ARBA00023136"/>
    </source>
</evidence>
<dbReference type="InterPro" id="IPR023408">
    <property type="entry name" value="MscS_beta-dom_sf"/>
</dbReference>
<dbReference type="Gene3D" id="3.30.70.100">
    <property type="match status" value="1"/>
</dbReference>
<dbReference type="InterPro" id="IPR010920">
    <property type="entry name" value="LSM_dom_sf"/>
</dbReference>
<dbReference type="Pfam" id="PF21088">
    <property type="entry name" value="MS_channel_1st"/>
    <property type="match status" value="1"/>
</dbReference>
<dbReference type="InterPro" id="IPR049278">
    <property type="entry name" value="MS_channel_C"/>
</dbReference>
<evidence type="ECO:0000256" key="4">
    <source>
        <dbReference type="ARBA" id="ARBA00022692"/>
    </source>
</evidence>
<dbReference type="Proteomes" id="UP001501446">
    <property type="component" value="Unassembled WGS sequence"/>
</dbReference>
<keyword evidence="5 8" id="KW-1133">Transmembrane helix</keyword>
<organism evidence="12 13">
    <name type="scientific">Kocuria gwangalliensis</name>
    <dbReference type="NCBI Taxonomy" id="501592"/>
    <lineage>
        <taxon>Bacteria</taxon>
        <taxon>Bacillati</taxon>
        <taxon>Actinomycetota</taxon>
        <taxon>Actinomycetes</taxon>
        <taxon>Micrococcales</taxon>
        <taxon>Micrococcaceae</taxon>
        <taxon>Kocuria</taxon>
    </lineage>
</organism>
<dbReference type="EMBL" id="BAABLN010000031">
    <property type="protein sequence ID" value="GAA4701083.1"/>
    <property type="molecule type" value="Genomic_DNA"/>
</dbReference>
<dbReference type="Pfam" id="PF21082">
    <property type="entry name" value="MS_channel_3rd"/>
    <property type="match status" value="1"/>
</dbReference>
<feature type="domain" description="Mechanosensitive ion channel MscS C-terminal" evidence="10">
    <location>
        <begin position="203"/>
        <end position="289"/>
    </location>
</feature>
<feature type="transmembrane region" description="Helical" evidence="8">
    <location>
        <begin position="20"/>
        <end position="40"/>
    </location>
</feature>
<evidence type="ECO:0000259" key="10">
    <source>
        <dbReference type="Pfam" id="PF21082"/>
    </source>
</evidence>
<dbReference type="InterPro" id="IPR011066">
    <property type="entry name" value="MscS_channel_C_sf"/>
</dbReference>
<feature type="transmembrane region" description="Helical" evidence="8">
    <location>
        <begin position="84"/>
        <end position="106"/>
    </location>
</feature>
<keyword evidence="3" id="KW-1003">Cell membrane</keyword>
<keyword evidence="4 8" id="KW-0812">Transmembrane</keyword>
<comment type="similarity">
    <text evidence="2">Belongs to the MscS (TC 1.A.23) family.</text>
</comment>
<evidence type="ECO:0000256" key="5">
    <source>
        <dbReference type="ARBA" id="ARBA00022989"/>
    </source>
</evidence>